<dbReference type="InterPro" id="IPR050595">
    <property type="entry name" value="Bact_response_regulator"/>
</dbReference>
<dbReference type="InterPro" id="IPR001789">
    <property type="entry name" value="Sig_transdc_resp-reg_receiver"/>
</dbReference>
<comment type="caution">
    <text evidence="4">The sequence shown here is derived from an EMBL/GenBank/DDBJ whole genome shotgun (WGS) entry which is preliminary data.</text>
</comment>
<dbReference type="Pfam" id="PF00072">
    <property type="entry name" value="Response_reg"/>
    <property type="match status" value="1"/>
</dbReference>
<name>A0ABM8UJ58_9BACT</name>
<dbReference type="Proteomes" id="UP000679725">
    <property type="component" value="Unassembled WGS sequence"/>
</dbReference>
<evidence type="ECO:0000313" key="5">
    <source>
        <dbReference type="Proteomes" id="UP000679725"/>
    </source>
</evidence>
<evidence type="ECO:0000256" key="1">
    <source>
        <dbReference type="ARBA" id="ARBA00022553"/>
    </source>
</evidence>
<protein>
    <recommendedName>
        <fullName evidence="3">Response regulatory domain-containing protein</fullName>
    </recommendedName>
</protein>
<feature type="modified residue" description="4-aspartylphosphate" evidence="2">
    <location>
        <position position="56"/>
    </location>
</feature>
<dbReference type="PANTHER" id="PTHR44591:SF24">
    <property type="entry name" value="PROTEIN-GLUTAMATE METHYLESTERASE_PROTEIN-GLUTAMINE GLUTAMINASE 1"/>
    <property type="match status" value="1"/>
</dbReference>
<keyword evidence="5" id="KW-1185">Reference proteome</keyword>
<evidence type="ECO:0000256" key="2">
    <source>
        <dbReference type="PROSITE-ProRule" id="PRU00169"/>
    </source>
</evidence>
<dbReference type="SUPFAM" id="SSF52172">
    <property type="entry name" value="CheY-like"/>
    <property type="match status" value="1"/>
</dbReference>
<dbReference type="Gene3D" id="3.40.50.2300">
    <property type="match status" value="1"/>
</dbReference>
<dbReference type="PANTHER" id="PTHR44591">
    <property type="entry name" value="STRESS RESPONSE REGULATOR PROTEIN 1"/>
    <property type="match status" value="1"/>
</dbReference>
<dbReference type="RefSeq" id="WP_215231713.1">
    <property type="nucleotide sequence ID" value="NZ_CAJRAU010000001.1"/>
</dbReference>
<keyword evidence="1 2" id="KW-0597">Phosphoprotein</keyword>
<evidence type="ECO:0000313" key="4">
    <source>
        <dbReference type="EMBL" id="CAG5067547.1"/>
    </source>
</evidence>
<dbReference type="SMART" id="SM00448">
    <property type="entry name" value="REC"/>
    <property type="match status" value="1"/>
</dbReference>
<accession>A0ABM8UJ58</accession>
<organism evidence="4 5">
    <name type="scientific">Dyadobacter linearis</name>
    <dbReference type="NCBI Taxonomy" id="2823330"/>
    <lineage>
        <taxon>Bacteria</taxon>
        <taxon>Pseudomonadati</taxon>
        <taxon>Bacteroidota</taxon>
        <taxon>Cytophagia</taxon>
        <taxon>Cytophagales</taxon>
        <taxon>Spirosomataceae</taxon>
        <taxon>Dyadobacter</taxon>
    </lineage>
</organism>
<evidence type="ECO:0000259" key="3">
    <source>
        <dbReference type="PROSITE" id="PS50110"/>
    </source>
</evidence>
<reference evidence="4 5" key="1">
    <citation type="submission" date="2021-04" db="EMBL/GenBank/DDBJ databases">
        <authorList>
            <person name="Rodrigo-Torres L."/>
            <person name="Arahal R. D."/>
            <person name="Lucena T."/>
        </authorList>
    </citation>
    <scope>NUCLEOTIDE SEQUENCE [LARGE SCALE GENOMIC DNA]</scope>
    <source>
        <strain evidence="4 5">CECT 9623</strain>
    </source>
</reference>
<dbReference type="EMBL" id="CAJRAU010000001">
    <property type="protein sequence ID" value="CAG5067547.1"/>
    <property type="molecule type" value="Genomic_DNA"/>
</dbReference>
<dbReference type="PROSITE" id="PS50110">
    <property type="entry name" value="RESPONSE_REGULATORY"/>
    <property type="match status" value="1"/>
</dbReference>
<dbReference type="InterPro" id="IPR011006">
    <property type="entry name" value="CheY-like_superfamily"/>
</dbReference>
<feature type="domain" description="Response regulatory" evidence="3">
    <location>
        <begin position="6"/>
        <end position="121"/>
    </location>
</feature>
<sequence>MESGKNILIVENDPLLAASMVLGLEKEGFTIAGTAATLTAATDLMRRKPVDLAVIDIQLDGPEDGVATALELNRIRWVPIIYITGNTPLEVKERLRKTFPAAFLEKPLRMRELSVQIDLALNNFHSGNIFGTQPVESDHIFLPSNQGYIGVKLKEILYIKADRVHSQLYLSPQEFERLFPEKKYNPVLITINKGAILPKLPSFFYQLTRSFVINLNEIYRFDASRLFIQNKEIPIPEGKRKELMNILLVVKNQKVS</sequence>
<gene>
    <name evidence="4" type="ORF">DYBT9623_00268</name>
</gene>
<dbReference type="Gene3D" id="2.40.50.1020">
    <property type="entry name" value="LytTr DNA-binding domain"/>
    <property type="match status" value="1"/>
</dbReference>
<proteinExistence type="predicted"/>